<evidence type="ECO:0000256" key="2">
    <source>
        <dbReference type="PROSITE-ProRule" id="PRU00169"/>
    </source>
</evidence>
<organism evidence="6 7">
    <name type="scientific">Lasiodiplodia theobromae</name>
    <dbReference type="NCBI Taxonomy" id="45133"/>
    <lineage>
        <taxon>Eukaryota</taxon>
        <taxon>Fungi</taxon>
        <taxon>Dikarya</taxon>
        <taxon>Ascomycota</taxon>
        <taxon>Pezizomycotina</taxon>
        <taxon>Dothideomycetes</taxon>
        <taxon>Dothideomycetes incertae sedis</taxon>
        <taxon>Botryosphaeriales</taxon>
        <taxon>Botryosphaeriaceae</taxon>
        <taxon>Lasiodiplodia</taxon>
    </lineage>
</organism>
<dbReference type="CDD" id="cd17546">
    <property type="entry name" value="REC_hyHK_CKI1_RcsC-like"/>
    <property type="match status" value="1"/>
</dbReference>
<dbReference type="PROSITE" id="PS50110">
    <property type="entry name" value="RESPONSE_REGULATORY"/>
    <property type="match status" value="1"/>
</dbReference>
<feature type="compositionally biased region" description="Low complexity" evidence="3">
    <location>
        <begin position="26"/>
        <end position="37"/>
    </location>
</feature>
<name>A0A5N5DP55_9PEZI</name>
<dbReference type="CDD" id="cd00082">
    <property type="entry name" value="HisKA"/>
    <property type="match status" value="1"/>
</dbReference>
<feature type="compositionally biased region" description="Basic residues" evidence="3">
    <location>
        <begin position="69"/>
        <end position="85"/>
    </location>
</feature>
<dbReference type="OrthoDB" id="60033at2759"/>
<feature type="compositionally biased region" description="Low complexity" evidence="3">
    <location>
        <begin position="1271"/>
        <end position="1297"/>
    </location>
</feature>
<feature type="region of interest" description="Disordered" evidence="3">
    <location>
        <begin position="1255"/>
        <end position="1297"/>
    </location>
</feature>
<proteinExistence type="predicted"/>
<dbReference type="Gene3D" id="3.40.50.2300">
    <property type="match status" value="1"/>
</dbReference>
<dbReference type="InterPro" id="IPR003594">
    <property type="entry name" value="HATPase_dom"/>
</dbReference>
<sequence length="1453" mass="162102">MLASLGSKSGSRSSSNCGCQPPAGGSNSNNNSSSSSSAGDASRPTTSDRPASEPAWSIFGVRSSSQHVRNPRQRHHHHQHHHHNFHGLYQGPESEPEVGLRDGDIQFAGVALIDFLDLDARPIFAVDLLANKYTSSAPAMSRAASSSSSSVTSHPSSSVSTQSLPIIYYNQALQDAGNLLEMVEGSASSSPYGQPAWVTYPVFRAWVLDLSRSMFAAKKGSIVYGGMRWSATTVRRRWKVLSGEAYRHRDHLTGSFSNIQFSTKAVGKEPEKVPEAKSEDDWSGKSGDYLSAKSADNLNETSGDYLSAKPEICLSEIHEEENTPPEESWQMEEKTEWRKEEEDVKLKEFGVGRAESGAERFRKGSLKNERRHSLPPPVEAVPLTPGTSTYYRQSSIPANVRYDWTCTPPPPNLAPHVQLIRGIDWANTPLGPIDSWSPTLKFMCNLIMACPNPAIVFWGPELNMIYNEAYIPIAGAKHPSMLGVPPWVAFQEAWDDFEPFLRNCEESGCGAMVENMLLFLNRGAGLQEEFYCSFSFTPILENDKIVGWHEVVFETTKQMITERRISTLLTLSEKLSTSLTLKSFWEQTLEGLQSNSQDVCFAVLYSVSDLAGESHLGHLGGAERSSSRRYELEGSIGVPEGHPATSTRLDVALGRDCFMRYFRTAAESNEPLFLSIKDGTLPEALVHGIESRAWNEPCDSVVICAIRPTTGHASTRDTALGFLVIGLNHHRPYDDEYRTFVQLLNRQFTTYLASVLLLEEETRRGRTVAEQAALDQQKIEEQLQLRTRELEQSELQLQHFADAIPIGIFILEFTPDNMGGSYRYRNEKWFELMGDSRENIPSWKSPLWKQMHPEDLPAVQLCWKKLMEEKTEQSFEFRIPRRGEPTSPVDENMKSTWILCHAFSVVTDDGWLRSIVGSVTDITTIKWAEGIQKRKMEDAIEAKRQQENFIDVTSHEMRNPLSAIMISADDIIASLKGLKSNSKDFELVIENSIDAANTVLHCAQHQKRIVDDILTISKLDSGLFSINPIEVQPVALINDLSKMFAGEYNAAGITQTTVVEDSFKTLGVDWVLLDSSRLTQILINLITNSIKFTQYQSTREIKIRIGASKEKPTVSAEGIQYLDFRMSREDLTQRREWGNGEELYLHFSVSDTGCGLTVDEKKLLFMRFSQAPRTMVHYGGSGLGLFICRELTELQGGSIGVDSESGKGSTFAFYIKTRRLIPRETELPSRPTPQGPELTALQQLQNIDQTFEQPLLPRKDQYAPSPYSNLPTRPSSPTTTVTTTNTTTSTHSIPSSVPFGPRPPFDCLIVEDNKVNQSVMSKGLVKLGHTVFVANHGAEALEFLRTTKHWRGNTGEAQNLSVVLMDIEMPVMDGLTCVREIRRLEREGSINGRIKVIAITANARVEQVNTAMQAGMDDVVSKPFRVAELISSIERLVDAKEPRVETVEVEEAD</sequence>
<dbReference type="PANTHER" id="PTHR43719">
    <property type="entry name" value="TWO-COMPONENT HISTIDINE KINASE"/>
    <property type="match status" value="1"/>
</dbReference>
<dbReference type="SUPFAM" id="SSF55874">
    <property type="entry name" value="ATPase domain of HSP90 chaperone/DNA topoisomerase II/histidine kinase"/>
    <property type="match status" value="1"/>
</dbReference>
<dbReference type="SUPFAM" id="SSF47384">
    <property type="entry name" value="Homodimeric domain of signal transducing histidine kinase"/>
    <property type="match status" value="1"/>
</dbReference>
<keyword evidence="6" id="KW-0808">Transferase</keyword>
<dbReference type="InterPro" id="IPR005467">
    <property type="entry name" value="His_kinase_dom"/>
</dbReference>
<protein>
    <submittedName>
        <fullName evidence="6">Histidine protein kinase NIK1</fullName>
    </submittedName>
</protein>
<evidence type="ECO:0000259" key="4">
    <source>
        <dbReference type="PROSITE" id="PS50109"/>
    </source>
</evidence>
<evidence type="ECO:0000313" key="7">
    <source>
        <dbReference type="Proteomes" id="UP000325902"/>
    </source>
</evidence>
<dbReference type="SMART" id="SM00448">
    <property type="entry name" value="REC"/>
    <property type="match status" value="1"/>
</dbReference>
<dbReference type="Pfam" id="PF26131">
    <property type="entry name" value="PAS-like"/>
    <property type="match status" value="1"/>
</dbReference>
<feature type="domain" description="Histidine kinase" evidence="4">
    <location>
        <begin position="952"/>
        <end position="1219"/>
    </location>
</feature>
<keyword evidence="6" id="KW-0418">Kinase</keyword>
<feature type="region of interest" description="Disordered" evidence="3">
    <location>
        <begin position="1"/>
        <end position="97"/>
    </location>
</feature>
<dbReference type="Proteomes" id="UP000325902">
    <property type="component" value="Unassembled WGS sequence"/>
</dbReference>
<comment type="caution">
    <text evidence="6">The sequence shown here is derived from an EMBL/GenBank/DDBJ whole genome shotgun (WGS) entry which is preliminary data.</text>
</comment>
<dbReference type="InterPro" id="IPR035965">
    <property type="entry name" value="PAS-like_dom_sf"/>
</dbReference>
<keyword evidence="1 2" id="KW-0597">Phosphoprotein</keyword>
<dbReference type="Pfam" id="PF00512">
    <property type="entry name" value="HisKA"/>
    <property type="match status" value="1"/>
</dbReference>
<dbReference type="Pfam" id="PF00072">
    <property type="entry name" value="Response_reg"/>
    <property type="match status" value="1"/>
</dbReference>
<feature type="domain" description="Response regulatory" evidence="5">
    <location>
        <begin position="1306"/>
        <end position="1437"/>
    </location>
</feature>
<accession>A0A5N5DP55</accession>
<dbReference type="Gene3D" id="3.30.565.10">
    <property type="entry name" value="Histidine kinase-like ATPase, C-terminal domain"/>
    <property type="match status" value="1"/>
</dbReference>
<feature type="region of interest" description="Disordered" evidence="3">
    <location>
        <begin position="265"/>
        <end position="285"/>
    </location>
</feature>
<dbReference type="SMART" id="SM00387">
    <property type="entry name" value="HATPase_c"/>
    <property type="match status" value="1"/>
</dbReference>
<dbReference type="InterPro" id="IPR004358">
    <property type="entry name" value="Sig_transdc_His_kin-like_C"/>
</dbReference>
<gene>
    <name evidence="6" type="primary">NIK1_0</name>
    <name evidence="6" type="ORF">DBV05_g1815</name>
</gene>
<evidence type="ECO:0000313" key="6">
    <source>
        <dbReference type="EMBL" id="KAB2579736.1"/>
    </source>
</evidence>
<evidence type="ECO:0000259" key="5">
    <source>
        <dbReference type="PROSITE" id="PS50110"/>
    </source>
</evidence>
<feature type="region of interest" description="Disordered" evidence="3">
    <location>
        <begin position="357"/>
        <end position="379"/>
    </location>
</feature>
<dbReference type="InterPro" id="IPR058846">
    <property type="entry name" value="PAS-like"/>
</dbReference>
<dbReference type="PANTHER" id="PTHR43719:SF30">
    <property type="entry name" value="TWO-COMPONENT SYSTEM RESPONSE REGULATOR"/>
    <property type="match status" value="1"/>
</dbReference>
<evidence type="ECO:0000256" key="1">
    <source>
        <dbReference type="ARBA" id="ARBA00022553"/>
    </source>
</evidence>
<evidence type="ECO:0000256" key="3">
    <source>
        <dbReference type="SAM" id="MobiDB-lite"/>
    </source>
</evidence>
<dbReference type="SUPFAM" id="SSF55785">
    <property type="entry name" value="PYP-like sensor domain (PAS domain)"/>
    <property type="match status" value="1"/>
</dbReference>
<dbReference type="GO" id="GO:0000155">
    <property type="term" value="F:phosphorelay sensor kinase activity"/>
    <property type="evidence" value="ECO:0007669"/>
    <property type="project" value="InterPro"/>
</dbReference>
<dbReference type="Gene3D" id="3.30.450.20">
    <property type="entry name" value="PAS domain"/>
    <property type="match status" value="2"/>
</dbReference>
<dbReference type="InterPro" id="IPR000014">
    <property type="entry name" value="PAS"/>
</dbReference>
<dbReference type="CDD" id="cd00130">
    <property type="entry name" value="PAS"/>
    <property type="match status" value="1"/>
</dbReference>
<dbReference type="InterPro" id="IPR011006">
    <property type="entry name" value="CheY-like_superfamily"/>
</dbReference>
<dbReference type="PRINTS" id="PR00344">
    <property type="entry name" value="BCTRLSENSOR"/>
</dbReference>
<feature type="modified residue" description="4-aspartylphosphate" evidence="2">
    <location>
        <position position="1366"/>
    </location>
</feature>
<dbReference type="SUPFAM" id="SSF52172">
    <property type="entry name" value="CheY-like"/>
    <property type="match status" value="1"/>
</dbReference>
<feature type="compositionally biased region" description="Basic and acidic residues" evidence="3">
    <location>
        <begin position="266"/>
        <end position="283"/>
    </location>
</feature>
<keyword evidence="7" id="KW-1185">Reference proteome</keyword>
<dbReference type="PROSITE" id="PS50109">
    <property type="entry name" value="HIS_KIN"/>
    <property type="match status" value="1"/>
</dbReference>
<dbReference type="InterPro" id="IPR036097">
    <property type="entry name" value="HisK_dim/P_sf"/>
</dbReference>
<dbReference type="SMART" id="SM00388">
    <property type="entry name" value="HisKA"/>
    <property type="match status" value="1"/>
</dbReference>
<dbReference type="InterPro" id="IPR003661">
    <property type="entry name" value="HisK_dim/P_dom"/>
</dbReference>
<feature type="compositionally biased region" description="Low complexity" evidence="3">
    <location>
        <begin position="1"/>
        <end position="15"/>
    </location>
</feature>
<dbReference type="InterPro" id="IPR050956">
    <property type="entry name" value="2C_system_His_kinase"/>
</dbReference>
<dbReference type="EMBL" id="VCHE01000006">
    <property type="protein sequence ID" value="KAB2579736.1"/>
    <property type="molecule type" value="Genomic_DNA"/>
</dbReference>
<dbReference type="InterPro" id="IPR036890">
    <property type="entry name" value="HATPase_C_sf"/>
</dbReference>
<dbReference type="Gene3D" id="1.10.287.130">
    <property type="match status" value="1"/>
</dbReference>
<feature type="region of interest" description="Disordered" evidence="3">
    <location>
        <begin position="318"/>
        <end position="338"/>
    </location>
</feature>
<reference evidence="6 7" key="1">
    <citation type="journal article" date="2019" name="Sci. Rep.">
        <title>A multi-omics analysis of the grapevine pathogen Lasiodiplodia theobromae reveals that temperature affects the expression of virulence- and pathogenicity-related genes.</title>
        <authorList>
            <person name="Felix C."/>
            <person name="Meneses R."/>
            <person name="Goncalves M.F.M."/>
            <person name="Tilleman L."/>
            <person name="Duarte A.S."/>
            <person name="Jorrin-Novo J.V."/>
            <person name="Van de Peer Y."/>
            <person name="Deforce D."/>
            <person name="Van Nieuwerburgh F."/>
            <person name="Esteves A.C."/>
            <person name="Alves A."/>
        </authorList>
    </citation>
    <scope>NUCLEOTIDE SEQUENCE [LARGE SCALE GENOMIC DNA]</scope>
    <source>
        <strain evidence="6 7">LA-SOL3</strain>
    </source>
</reference>
<dbReference type="Pfam" id="PF02518">
    <property type="entry name" value="HATPase_c"/>
    <property type="match status" value="1"/>
</dbReference>
<feature type="compositionally biased region" description="Basic and acidic residues" evidence="3">
    <location>
        <begin position="357"/>
        <end position="372"/>
    </location>
</feature>
<dbReference type="InterPro" id="IPR001789">
    <property type="entry name" value="Sig_transdc_resp-reg_receiver"/>
</dbReference>